<gene>
    <name evidence="9" type="ORF">M231_01017</name>
</gene>
<name>A0A4Q1BUV3_TREME</name>
<evidence type="ECO:0000256" key="6">
    <source>
        <dbReference type="ARBA" id="ARBA00023136"/>
    </source>
</evidence>
<keyword evidence="5" id="KW-1133">Transmembrane helix</keyword>
<dbReference type="Proteomes" id="UP000289152">
    <property type="component" value="Unassembled WGS sequence"/>
</dbReference>
<proteinExistence type="predicted"/>
<evidence type="ECO:0000256" key="3">
    <source>
        <dbReference type="ARBA" id="ARBA00022679"/>
    </source>
</evidence>
<dbReference type="OrthoDB" id="529273at2759"/>
<dbReference type="InterPro" id="IPR007657">
    <property type="entry name" value="Glycosyltransferase_61"/>
</dbReference>
<dbReference type="GO" id="GO:0035269">
    <property type="term" value="P:protein O-linked glycosylation via mannose"/>
    <property type="evidence" value="ECO:0007669"/>
    <property type="project" value="TreeGrafter"/>
</dbReference>
<keyword evidence="2" id="KW-0328">Glycosyltransferase</keyword>
<keyword evidence="7" id="KW-0325">Glycoprotein</keyword>
<dbReference type="GO" id="GO:0097363">
    <property type="term" value="F:protein O-acetylglucosaminyltransferase activity"/>
    <property type="evidence" value="ECO:0007669"/>
    <property type="project" value="TreeGrafter"/>
</dbReference>
<keyword evidence="6" id="KW-0472">Membrane</keyword>
<dbReference type="PANTHER" id="PTHR20961:SF38">
    <property type="entry name" value="PROTEIN O-LINKED-MANNOSE BETA-1,4-N-ACETYLGLUCOSAMINYLTRANSFERASE 2"/>
    <property type="match status" value="1"/>
</dbReference>
<dbReference type="GO" id="GO:0016020">
    <property type="term" value="C:membrane"/>
    <property type="evidence" value="ECO:0007669"/>
    <property type="project" value="UniProtKB-SubCell"/>
</dbReference>
<evidence type="ECO:0000313" key="9">
    <source>
        <dbReference type="EMBL" id="RXK41782.1"/>
    </source>
</evidence>
<keyword evidence="4" id="KW-0812">Transmembrane</keyword>
<organism evidence="9 10">
    <name type="scientific">Tremella mesenterica</name>
    <name type="common">Jelly fungus</name>
    <dbReference type="NCBI Taxonomy" id="5217"/>
    <lineage>
        <taxon>Eukaryota</taxon>
        <taxon>Fungi</taxon>
        <taxon>Dikarya</taxon>
        <taxon>Basidiomycota</taxon>
        <taxon>Agaricomycotina</taxon>
        <taxon>Tremellomycetes</taxon>
        <taxon>Tremellales</taxon>
        <taxon>Tremellaceae</taxon>
        <taxon>Tremella</taxon>
    </lineage>
</organism>
<dbReference type="EMBL" id="SDIL01000006">
    <property type="protein sequence ID" value="RXK41782.1"/>
    <property type="molecule type" value="Genomic_DNA"/>
</dbReference>
<sequence length="574" mass="65603">MSLPAFLQPGSPPRSPHVERRSFLSNYFPPSPTQSRSMSSTIFRPTRRDLLLCLLTLSFSYLLFSTPSSHSSFTQLPKWSSLFSSKSSIQKSCGETFGESVRPVTVMMGGKDIEELWGPNGGKWDGGEEEEEDDELESGMTILDGHSHGWTLMQRVYLFNGSFYVVTDKRQDWPLLEHMISTGLPANEEPGNAQARFPKGDEIIFVSPYEAAQLWGNRVYRMSGMTWVWNDGQFMDHYYHFAAELLMGTWRTYATYDPDITPSGQTTLVPPKRIWFMHQHSEEWRDGPKFNPLLLSALFPSTSFLYPEDFRDYKTNTASGPPSLHRAFLLDRILLVDRSAAFYGHWTEKTSRTVASAYHVGPTSPYWWEPIRRTVLRFSGLSEDILNRNLEGYGSIDSSTTDHPLINVPEGVVKQVGDYKPVITYISRQSSRRHLKHESHLDLVENLEKKAKENDWELYIVEAEKMTKEEQFALAGKTTIMLGVHGNGLTHLIWMPSTPRSAVIEMFYRGGFARDYSWTAESLGIKHYGVRHDEYYTEPDIPEVLYPEGFHGTEITVDGKFVVELIENRLAGRI</sequence>
<evidence type="ECO:0000256" key="1">
    <source>
        <dbReference type="ARBA" id="ARBA00004167"/>
    </source>
</evidence>
<comment type="caution">
    <text evidence="9">The sequence shown here is derived from an EMBL/GenBank/DDBJ whole genome shotgun (WGS) entry which is preliminary data.</text>
</comment>
<evidence type="ECO:0000256" key="5">
    <source>
        <dbReference type="ARBA" id="ARBA00022989"/>
    </source>
</evidence>
<dbReference type="Pfam" id="PF04577">
    <property type="entry name" value="Glyco_transf_61"/>
    <property type="match status" value="1"/>
</dbReference>
<dbReference type="VEuPathDB" id="FungiDB:TREMEDRAFT_61582"/>
<feature type="domain" description="Glycosyltransferase 61 catalytic" evidence="8">
    <location>
        <begin position="343"/>
        <end position="497"/>
    </location>
</feature>
<keyword evidence="10" id="KW-1185">Reference proteome</keyword>
<evidence type="ECO:0000259" key="8">
    <source>
        <dbReference type="Pfam" id="PF04577"/>
    </source>
</evidence>
<accession>A0A4Q1BUV3</accession>
<evidence type="ECO:0000256" key="2">
    <source>
        <dbReference type="ARBA" id="ARBA00022676"/>
    </source>
</evidence>
<evidence type="ECO:0000256" key="7">
    <source>
        <dbReference type="ARBA" id="ARBA00023180"/>
    </source>
</evidence>
<evidence type="ECO:0000313" key="10">
    <source>
        <dbReference type="Proteomes" id="UP000289152"/>
    </source>
</evidence>
<dbReference type="InterPro" id="IPR049625">
    <property type="entry name" value="Glyco_transf_61_cat"/>
</dbReference>
<dbReference type="PANTHER" id="PTHR20961">
    <property type="entry name" value="GLYCOSYLTRANSFERASE"/>
    <property type="match status" value="1"/>
</dbReference>
<evidence type="ECO:0000256" key="4">
    <source>
        <dbReference type="ARBA" id="ARBA00022692"/>
    </source>
</evidence>
<protein>
    <recommendedName>
        <fullName evidence="8">Glycosyltransferase 61 catalytic domain-containing protein</fullName>
    </recommendedName>
</protein>
<keyword evidence="3" id="KW-0808">Transferase</keyword>
<dbReference type="GO" id="GO:0005783">
    <property type="term" value="C:endoplasmic reticulum"/>
    <property type="evidence" value="ECO:0007669"/>
    <property type="project" value="TreeGrafter"/>
</dbReference>
<reference evidence="9 10" key="1">
    <citation type="submission" date="2016-06" db="EMBL/GenBank/DDBJ databases">
        <title>Evolution of pathogenesis and genome organization in the Tremellales.</title>
        <authorList>
            <person name="Cuomo C."/>
            <person name="Litvintseva A."/>
            <person name="Heitman J."/>
            <person name="Chen Y."/>
            <person name="Sun S."/>
            <person name="Springer D."/>
            <person name="Dromer F."/>
            <person name="Young S."/>
            <person name="Zeng Q."/>
            <person name="Chapman S."/>
            <person name="Gujja S."/>
            <person name="Saif S."/>
            <person name="Birren B."/>
        </authorList>
    </citation>
    <scope>NUCLEOTIDE SEQUENCE [LARGE SCALE GENOMIC DNA]</scope>
    <source>
        <strain evidence="9 10">ATCC 28783</strain>
    </source>
</reference>
<dbReference type="InParanoid" id="A0A4Q1BUV3"/>
<dbReference type="AlphaFoldDB" id="A0A4Q1BUV3"/>
<comment type="subcellular location">
    <subcellularLocation>
        <location evidence="1">Membrane</location>
        <topology evidence="1">Single-pass membrane protein</topology>
    </subcellularLocation>
</comment>